<dbReference type="PROSITE" id="PS50067">
    <property type="entry name" value="KINESIN_MOTOR_2"/>
    <property type="match status" value="1"/>
</dbReference>
<dbReference type="PANTHER" id="PTHR21608:SF8">
    <property type="entry name" value="KINESIN-LIKE PROTEIN KIF26B"/>
    <property type="match status" value="1"/>
</dbReference>
<feature type="compositionally biased region" description="Basic residues" evidence="6">
    <location>
        <begin position="147"/>
        <end position="158"/>
    </location>
</feature>
<dbReference type="Proteomes" id="UP000319801">
    <property type="component" value="Unassembled WGS sequence"/>
</dbReference>
<evidence type="ECO:0000313" key="8">
    <source>
        <dbReference type="EMBL" id="TTO79330.1"/>
    </source>
</evidence>
<feature type="compositionally biased region" description="Polar residues" evidence="6">
    <location>
        <begin position="406"/>
        <end position="456"/>
    </location>
</feature>
<protein>
    <submittedName>
        <fullName evidence="8">Kinesin-like protein KIF26B</fullName>
    </submittedName>
</protein>
<feature type="compositionally biased region" description="Basic residues" evidence="6">
    <location>
        <begin position="596"/>
        <end position="611"/>
    </location>
</feature>
<dbReference type="AlphaFoldDB" id="A0A556VU96"/>
<dbReference type="GO" id="GO:0005856">
    <property type="term" value="C:cytoskeleton"/>
    <property type="evidence" value="ECO:0007669"/>
    <property type="project" value="UniProtKB-SubCell"/>
</dbReference>
<feature type="domain" description="Kinesin motor" evidence="7">
    <location>
        <begin position="1"/>
        <end position="122"/>
    </location>
</feature>
<feature type="region of interest" description="Disordered" evidence="6">
    <location>
        <begin position="404"/>
        <end position="460"/>
    </location>
</feature>
<evidence type="ECO:0000256" key="4">
    <source>
        <dbReference type="ARBA" id="ARBA00023212"/>
    </source>
</evidence>
<comment type="caution">
    <text evidence="8">The sequence shown here is derived from an EMBL/GenBank/DDBJ whole genome shotgun (WGS) entry which is preliminary data.</text>
</comment>
<dbReference type="GO" id="GO:0003777">
    <property type="term" value="F:microtubule motor activity"/>
    <property type="evidence" value="ECO:0007669"/>
    <property type="project" value="InterPro"/>
</dbReference>
<evidence type="ECO:0000313" key="9">
    <source>
        <dbReference type="Proteomes" id="UP000319801"/>
    </source>
</evidence>
<dbReference type="InterPro" id="IPR027417">
    <property type="entry name" value="P-loop_NTPase"/>
</dbReference>
<dbReference type="InterPro" id="IPR001752">
    <property type="entry name" value="Kinesin_motor_dom"/>
</dbReference>
<evidence type="ECO:0000256" key="5">
    <source>
        <dbReference type="PROSITE-ProRule" id="PRU00283"/>
    </source>
</evidence>
<keyword evidence="4" id="KW-0206">Cytoskeleton</keyword>
<dbReference type="Pfam" id="PF00225">
    <property type="entry name" value="Kinesin"/>
    <property type="match status" value="1"/>
</dbReference>
<dbReference type="GO" id="GO:0007018">
    <property type="term" value="P:microtubule-based movement"/>
    <property type="evidence" value="ECO:0007669"/>
    <property type="project" value="InterPro"/>
</dbReference>
<comment type="caution">
    <text evidence="5">Lacks conserved residue(s) required for the propagation of feature annotation.</text>
</comment>
<feature type="compositionally biased region" description="Polar residues" evidence="6">
    <location>
        <begin position="530"/>
        <end position="539"/>
    </location>
</feature>
<feature type="compositionally biased region" description="Low complexity" evidence="6">
    <location>
        <begin position="375"/>
        <end position="390"/>
    </location>
</feature>
<feature type="region of interest" description="Disordered" evidence="6">
    <location>
        <begin position="124"/>
        <end position="158"/>
    </location>
</feature>
<dbReference type="SUPFAM" id="SSF52540">
    <property type="entry name" value="P-loop containing nucleoside triphosphate hydrolases"/>
    <property type="match status" value="1"/>
</dbReference>
<sequence length="771" mass="84524">MLFTLHVYQYRMEKSGKGGMSGGRSRLHLIDLGSCLKQLAKPCESATPSPCLSLSALGNVILALVNGSKHIPYKDSKLAMLLRESLGNINCRTTMIAHISSSPSHFSETLSTLQIASRVLRMKKKKTKQYTSSSSGGESSCEEGRMRRPTQLRNIHSRNVRDSEIPLLHISSEPDDYSSSEQSCDTVIYVGPNGSALSDKELTDNEGPPEFVPIVPSLLKSQQGRLAPLSQIGDSLILPPQSVQLIPTIHAHTLPPVPEETVESSKQEKDCLKCNTFAELQERLGCIDGSEDVNTFPFEEVPTSRLKTIESLHLAPTANRTNSLEKSHVTYYDCHSLERRERLMPIGSKGAVVVDGTMPRVGRSATRNSIASLTNGSNFNSNVSHSSKSNQSKISAVTKLLMASPKSRSLSTSGTKTLSFSTKSLPQTVNRSSSLPPNGKNPNQNSWSTQSLSRNRGSGLASKLPLRAVNGRISEILQGIAGQAGPGQGRGSADKRGGPVQGAEKPAAHTLPSPYSKITAPRRPHRCSSGHASDNSSVLSGELPPAMGKTALFYHSGGSSGYESMIRDSEATGSASSTQESMSDTSSSVSGQRSLKNPKKRNNTGNQRRRLIPSLTLDPTSPVRKPILSPGVRWVDGLHQPPQRGVAEPFEIKVYEIDDVERLQRRRTAVSKGVVCFSAKLKIVEHRQQRIFEIQTKYEWLKKELEQTKQHLMLEPEQWSAEFDVEPVFEVDSLEYLEALEFVTQQLETRVNFCKAHLMMVTCFDVTCRLR</sequence>
<feature type="region of interest" description="Disordered" evidence="6">
    <location>
        <begin position="564"/>
        <end position="623"/>
    </location>
</feature>
<feature type="compositionally biased region" description="Polar residues" evidence="6">
    <location>
        <begin position="365"/>
        <end position="374"/>
    </location>
</feature>
<dbReference type="GO" id="GO:0048731">
    <property type="term" value="P:system development"/>
    <property type="evidence" value="ECO:0007669"/>
    <property type="project" value="UniProtKB-ARBA"/>
</dbReference>
<keyword evidence="4" id="KW-0963">Cytoplasm</keyword>
<feature type="region of interest" description="Disordered" evidence="6">
    <location>
        <begin position="365"/>
        <end position="390"/>
    </location>
</feature>
<dbReference type="SMART" id="SM00129">
    <property type="entry name" value="KISc"/>
    <property type="match status" value="1"/>
</dbReference>
<evidence type="ECO:0000256" key="2">
    <source>
        <dbReference type="ARBA" id="ARBA00022741"/>
    </source>
</evidence>
<comment type="similarity">
    <text evidence="5">Belongs to the TRAFAC class myosin-kinesin ATPase superfamily. Kinesin family.</text>
</comment>
<comment type="subcellular location">
    <subcellularLocation>
        <location evidence="1">Cytoplasm</location>
        <location evidence="1">Cytoskeleton</location>
    </subcellularLocation>
</comment>
<dbReference type="Gene3D" id="3.40.850.10">
    <property type="entry name" value="Kinesin motor domain"/>
    <property type="match status" value="1"/>
</dbReference>
<dbReference type="OrthoDB" id="8862460at2759"/>
<keyword evidence="2" id="KW-0547">Nucleotide-binding</keyword>
<dbReference type="GO" id="GO:0005524">
    <property type="term" value="F:ATP binding"/>
    <property type="evidence" value="ECO:0007669"/>
    <property type="project" value="UniProtKB-KW"/>
</dbReference>
<evidence type="ECO:0000256" key="3">
    <source>
        <dbReference type="ARBA" id="ARBA00022840"/>
    </source>
</evidence>
<name>A0A556VU96_BAGYA</name>
<feature type="compositionally biased region" description="Low complexity" evidence="6">
    <location>
        <begin position="574"/>
        <end position="590"/>
    </location>
</feature>
<dbReference type="PANTHER" id="PTHR21608">
    <property type="entry name" value="KINESIN-LIKE PROTEIN CG14535"/>
    <property type="match status" value="1"/>
</dbReference>
<keyword evidence="9" id="KW-1185">Reference proteome</keyword>
<dbReference type="EMBL" id="VCAZ01000255">
    <property type="protein sequence ID" value="TTO79330.1"/>
    <property type="molecule type" value="Genomic_DNA"/>
</dbReference>
<dbReference type="GO" id="GO:0008017">
    <property type="term" value="F:microtubule binding"/>
    <property type="evidence" value="ECO:0007669"/>
    <property type="project" value="InterPro"/>
</dbReference>
<accession>A0A556VU96</accession>
<feature type="compositionally biased region" description="Low complexity" evidence="6">
    <location>
        <begin position="129"/>
        <end position="139"/>
    </location>
</feature>
<evidence type="ECO:0000256" key="6">
    <source>
        <dbReference type="SAM" id="MobiDB-lite"/>
    </source>
</evidence>
<proteinExistence type="inferred from homology"/>
<evidence type="ECO:0000259" key="7">
    <source>
        <dbReference type="PROSITE" id="PS50067"/>
    </source>
</evidence>
<evidence type="ECO:0000256" key="1">
    <source>
        <dbReference type="ARBA" id="ARBA00004245"/>
    </source>
</evidence>
<dbReference type="InterPro" id="IPR036961">
    <property type="entry name" value="Kinesin_motor_dom_sf"/>
</dbReference>
<organism evidence="8 9">
    <name type="scientific">Bagarius yarrelli</name>
    <name type="common">Goonch</name>
    <name type="synonym">Bagrus yarrelli</name>
    <dbReference type="NCBI Taxonomy" id="175774"/>
    <lineage>
        <taxon>Eukaryota</taxon>
        <taxon>Metazoa</taxon>
        <taxon>Chordata</taxon>
        <taxon>Craniata</taxon>
        <taxon>Vertebrata</taxon>
        <taxon>Euteleostomi</taxon>
        <taxon>Actinopterygii</taxon>
        <taxon>Neopterygii</taxon>
        <taxon>Teleostei</taxon>
        <taxon>Ostariophysi</taxon>
        <taxon>Siluriformes</taxon>
        <taxon>Sisoridae</taxon>
        <taxon>Sisorinae</taxon>
        <taxon>Bagarius</taxon>
    </lineage>
</organism>
<feature type="region of interest" description="Disordered" evidence="6">
    <location>
        <begin position="481"/>
        <end position="543"/>
    </location>
</feature>
<dbReference type="InterPro" id="IPR027640">
    <property type="entry name" value="Kinesin-like_fam"/>
</dbReference>
<reference evidence="8 9" key="1">
    <citation type="journal article" date="2019" name="Genome Biol. Evol.">
        <title>Whole-Genome Sequencing of the Giant Devil Catfish, Bagarius yarrelli.</title>
        <authorList>
            <person name="Jiang W."/>
            <person name="Lv Y."/>
            <person name="Cheng L."/>
            <person name="Yang K."/>
            <person name="Chao B."/>
            <person name="Wang X."/>
            <person name="Li Y."/>
            <person name="Pan X."/>
            <person name="You X."/>
            <person name="Zhang Y."/>
            <person name="Yang J."/>
            <person name="Li J."/>
            <person name="Zhang X."/>
            <person name="Liu S."/>
            <person name="Sun C."/>
            <person name="Yang J."/>
            <person name="Shi Q."/>
        </authorList>
    </citation>
    <scope>NUCLEOTIDE SEQUENCE [LARGE SCALE GENOMIC DNA]</scope>
    <source>
        <strain evidence="8">JWS20170419001</strain>
        <tissue evidence="8">Muscle</tissue>
    </source>
</reference>
<gene>
    <name evidence="8" type="ORF">Baya_16011</name>
</gene>
<keyword evidence="3" id="KW-0067">ATP-binding</keyword>